<keyword evidence="2" id="KW-1185">Reference proteome</keyword>
<reference evidence="1 2" key="1">
    <citation type="submission" date="2024-05" db="EMBL/GenBank/DDBJ databases">
        <title>Haplotype-resolved chromosome-level genome assembly of Huyou (Citrus changshanensis).</title>
        <authorList>
            <person name="Miao C."/>
            <person name="Chen W."/>
            <person name="Wu Y."/>
            <person name="Wang L."/>
            <person name="Zhao S."/>
            <person name="Grierson D."/>
            <person name="Xu C."/>
            <person name="Chen K."/>
        </authorList>
    </citation>
    <scope>NUCLEOTIDE SEQUENCE [LARGE SCALE GENOMIC DNA]</scope>
    <source>
        <strain evidence="1">01-14</strain>
        <tissue evidence="1">Leaf</tissue>
    </source>
</reference>
<comment type="caution">
    <text evidence="1">The sequence shown here is derived from an EMBL/GenBank/DDBJ whole genome shotgun (WGS) entry which is preliminary data.</text>
</comment>
<dbReference type="EMBL" id="JBCGBO010000003">
    <property type="protein sequence ID" value="KAK9214369.1"/>
    <property type="molecule type" value="Genomic_DNA"/>
</dbReference>
<proteinExistence type="predicted"/>
<dbReference type="Proteomes" id="UP001428341">
    <property type="component" value="Unassembled WGS sequence"/>
</dbReference>
<dbReference type="AlphaFoldDB" id="A0AAP0MJ18"/>
<evidence type="ECO:0000313" key="2">
    <source>
        <dbReference type="Proteomes" id="UP001428341"/>
    </source>
</evidence>
<organism evidence="1 2">
    <name type="scientific">Citrus x changshan-huyou</name>
    <dbReference type="NCBI Taxonomy" id="2935761"/>
    <lineage>
        <taxon>Eukaryota</taxon>
        <taxon>Viridiplantae</taxon>
        <taxon>Streptophyta</taxon>
        <taxon>Embryophyta</taxon>
        <taxon>Tracheophyta</taxon>
        <taxon>Spermatophyta</taxon>
        <taxon>Magnoliopsida</taxon>
        <taxon>eudicotyledons</taxon>
        <taxon>Gunneridae</taxon>
        <taxon>Pentapetalae</taxon>
        <taxon>rosids</taxon>
        <taxon>malvids</taxon>
        <taxon>Sapindales</taxon>
        <taxon>Rutaceae</taxon>
        <taxon>Aurantioideae</taxon>
        <taxon>Citrus</taxon>
    </lineage>
</organism>
<name>A0AAP0MJ18_9ROSI</name>
<evidence type="ECO:0000313" key="1">
    <source>
        <dbReference type="EMBL" id="KAK9214369.1"/>
    </source>
</evidence>
<protein>
    <submittedName>
        <fullName evidence="1">Uncharacterized protein</fullName>
    </submittedName>
</protein>
<sequence length="130" mass="14758">MLLLASYERTDENTEYEVLLYLQVDFILPLVQCPNYKDGLRVIFHIAVEHRFFKLRKGVGLNIVKVMVASLGLLASYERLKLKKGASLNIVKAMASILGLLASYKRIDEDIEAEKTNHDVPMPYFGIGLE</sequence>
<accession>A0AAP0MJ18</accession>
<gene>
    <name evidence="1" type="ORF">WN944_006359</name>
</gene>